<dbReference type="EMBL" id="LGAP01000019">
    <property type="protein sequence ID" value="KOF15447.1"/>
    <property type="molecule type" value="Genomic_DNA"/>
</dbReference>
<keyword evidence="7 11" id="KW-0067">ATP-binding</keyword>
<keyword evidence="3" id="KW-1003">Cell membrane</keyword>
<evidence type="ECO:0000256" key="5">
    <source>
        <dbReference type="ARBA" id="ARBA00022737"/>
    </source>
</evidence>
<keyword evidence="4" id="KW-0762">Sugar transport</keyword>
<dbReference type="SUPFAM" id="SSF52540">
    <property type="entry name" value="P-loop containing nucleoside triphosphate hydrolases"/>
    <property type="match status" value="2"/>
</dbReference>
<sequence>MPGLDEVSDIKSDGLKTAARHPVPKGEPILEMRALQKKYGAVEALKPASITFLSGEIHAIVGENGAGKSTLIKLLTGVIRRTSGEVYWCGKPVQLDNPHEAIARGINAVHQEVVLCPHLSVAANMFLGDEMKSAGLMRKRAMTEAAQSVLDDLGFNLPAAATLGSLTIGQQQLVATARAAMRGTQFLIFDEPTAYLTRQESAQLFRLIRRLQGEGVTIVYISHRMEEVFELADRVSVLRDGTHVGTRRIGETNDAELITLMINRTIEQIYHKEHFPAGEVIVETRGLSGPGFEDVSLTVRAGEIVGLYGLIGAGRSEFALGLYGRHASTAGEVYWQGRKVKIANERTAMDLGIALAPESRRDQGLCLNLPIGLNINLPVFSRLTRGLTINRQKEIENADRQIRDLKIKTPSRRVLASAMSGGNQQKIVIGKWLSHGAKLFIFDEPTVGVDVGTKAEIYRLFARLLENGAGIILISSYLPEVYELSDRLHVFRRGRLVASHDYRAASHEEVLTQAIGV</sequence>
<dbReference type="RefSeq" id="WP_053251175.1">
    <property type="nucleotide sequence ID" value="NZ_LGAP01000019.1"/>
</dbReference>
<dbReference type="AlphaFoldDB" id="A0A0L8BL82"/>
<comment type="caution">
    <text evidence="11">The sequence shown here is derived from an EMBL/GenBank/DDBJ whole genome shotgun (WGS) entry which is preliminary data.</text>
</comment>
<evidence type="ECO:0000256" key="2">
    <source>
        <dbReference type="ARBA" id="ARBA00022448"/>
    </source>
</evidence>
<dbReference type="CDD" id="cd03216">
    <property type="entry name" value="ABC_Carb_Monos_I"/>
    <property type="match status" value="1"/>
</dbReference>
<dbReference type="InterPro" id="IPR017871">
    <property type="entry name" value="ABC_transporter-like_CS"/>
</dbReference>
<evidence type="ECO:0000256" key="3">
    <source>
        <dbReference type="ARBA" id="ARBA00022475"/>
    </source>
</evidence>
<protein>
    <submittedName>
        <fullName evidence="11">ABC transporter ATP-binding protein</fullName>
    </submittedName>
</protein>
<accession>A0A0L8BL82</accession>
<dbReference type="CDD" id="cd03215">
    <property type="entry name" value="ABC_Carb_Monos_II"/>
    <property type="match status" value="1"/>
</dbReference>
<dbReference type="PATRIC" id="fig|106592.7.peg.2533"/>
<dbReference type="PANTHER" id="PTHR43790">
    <property type="entry name" value="CARBOHYDRATE TRANSPORT ATP-BINDING PROTEIN MG119-RELATED"/>
    <property type="match status" value="1"/>
</dbReference>
<evidence type="ECO:0000313" key="11">
    <source>
        <dbReference type="EMBL" id="KOF15447.1"/>
    </source>
</evidence>
<dbReference type="PROSITE" id="PS50893">
    <property type="entry name" value="ABC_TRANSPORTER_2"/>
    <property type="match status" value="2"/>
</dbReference>
<reference evidence="12" key="1">
    <citation type="submission" date="2015-07" db="EMBL/GenBank/DDBJ databases">
        <title>Whole genome sequence of an Ensifer adhaerens strain isolated from a cave pool in the Wind Cave National Park.</title>
        <authorList>
            <person name="Eng W.W.H."/>
            <person name="Gan H.M."/>
            <person name="Barton H.A."/>
            <person name="Savka M.A."/>
        </authorList>
    </citation>
    <scope>NUCLEOTIDE SEQUENCE [LARGE SCALE GENOMIC DNA]</scope>
    <source>
        <strain evidence="12">SD006</strain>
    </source>
</reference>
<evidence type="ECO:0000259" key="10">
    <source>
        <dbReference type="PROSITE" id="PS50893"/>
    </source>
</evidence>
<dbReference type="GO" id="GO:0016887">
    <property type="term" value="F:ATP hydrolysis activity"/>
    <property type="evidence" value="ECO:0007669"/>
    <property type="project" value="InterPro"/>
</dbReference>
<evidence type="ECO:0000256" key="1">
    <source>
        <dbReference type="ARBA" id="ARBA00005417"/>
    </source>
</evidence>
<dbReference type="OrthoDB" id="9805029at2"/>
<gene>
    <name evidence="11" type="ORF">AC244_23245</name>
</gene>
<keyword evidence="2" id="KW-0813">Transport</keyword>
<evidence type="ECO:0000256" key="6">
    <source>
        <dbReference type="ARBA" id="ARBA00022741"/>
    </source>
</evidence>
<dbReference type="GO" id="GO:0005524">
    <property type="term" value="F:ATP binding"/>
    <property type="evidence" value="ECO:0007669"/>
    <property type="project" value="UniProtKB-KW"/>
</dbReference>
<keyword evidence="6" id="KW-0547">Nucleotide-binding</keyword>
<dbReference type="InterPro" id="IPR050107">
    <property type="entry name" value="ABC_carbohydrate_import_ATPase"/>
</dbReference>
<name>A0A0L8BL82_ENSAD</name>
<dbReference type="Gene3D" id="3.40.50.300">
    <property type="entry name" value="P-loop containing nucleotide triphosphate hydrolases"/>
    <property type="match status" value="2"/>
</dbReference>
<dbReference type="Proteomes" id="UP000037425">
    <property type="component" value="Unassembled WGS sequence"/>
</dbReference>
<proteinExistence type="inferred from homology"/>
<feature type="domain" description="ABC transporter" evidence="10">
    <location>
        <begin position="275"/>
        <end position="517"/>
    </location>
</feature>
<dbReference type="InterPro" id="IPR027417">
    <property type="entry name" value="P-loop_NTPase"/>
</dbReference>
<keyword evidence="9" id="KW-0472">Membrane</keyword>
<dbReference type="PANTHER" id="PTHR43790:SF3">
    <property type="entry name" value="D-ALLOSE IMPORT ATP-BINDING PROTEIN ALSA-RELATED"/>
    <property type="match status" value="1"/>
</dbReference>
<evidence type="ECO:0000256" key="8">
    <source>
        <dbReference type="ARBA" id="ARBA00022967"/>
    </source>
</evidence>
<keyword evidence="8" id="KW-1278">Translocase</keyword>
<comment type="similarity">
    <text evidence="1">Belongs to the ABC transporter superfamily.</text>
</comment>
<evidence type="ECO:0000256" key="4">
    <source>
        <dbReference type="ARBA" id="ARBA00022597"/>
    </source>
</evidence>
<dbReference type="InterPro" id="IPR003593">
    <property type="entry name" value="AAA+_ATPase"/>
</dbReference>
<feature type="domain" description="ABC transporter" evidence="10">
    <location>
        <begin position="30"/>
        <end position="265"/>
    </location>
</feature>
<organism evidence="11 12">
    <name type="scientific">Ensifer adhaerens</name>
    <name type="common">Sinorhizobium morelense</name>
    <dbReference type="NCBI Taxonomy" id="106592"/>
    <lineage>
        <taxon>Bacteria</taxon>
        <taxon>Pseudomonadati</taxon>
        <taxon>Pseudomonadota</taxon>
        <taxon>Alphaproteobacteria</taxon>
        <taxon>Hyphomicrobiales</taxon>
        <taxon>Rhizobiaceae</taxon>
        <taxon>Sinorhizobium/Ensifer group</taxon>
        <taxon>Ensifer</taxon>
    </lineage>
</organism>
<evidence type="ECO:0000313" key="12">
    <source>
        <dbReference type="Proteomes" id="UP000037425"/>
    </source>
</evidence>
<evidence type="ECO:0000256" key="7">
    <source>
        <dbReference type="ARBA" id="ARBA00022840"/>
    </source>
</evidence>
<evidence type="ECO:0000256" key="9">
    <source>
        <dbReference type="ARBA" id="ARBA00023136"/>
    </source>
</evidence>
<keyword evidence="5" id="KW-0677">Repeat</keyword>
<dbReference type="PROSITE" id="PS00211">
    <property type="entry name" value="ABC_TRANSPORTER_1"/>
    <property type="match status" value="1"/>
</dbReference>
<dbReference type="InterPro" id="IPR003439">
    <property type="entry name" value="ABC_transporter-like_ATP-bd"/>
</dbReference>
<dbReference type="SMART" id="SM00382">
    <property type="entry name" value="AAA"/>
    <property type="match status" value="2"/>
</dbReference>
<dbReference type="Pfam" id="PF00005">
    <property type="entry name" value="ABC_tran"/>
    <property type="match status" value="2"/>
</dbReference>